<dbReference type="GO" id="GO:0009435">
    <property type="term" value="P:NAD+ biosynthetic process"/>
    <property type="evidence" value="ECO:0007669"/>
    <property type="project" value="UniProtKB-UniPathway"/>
</dbReference>
<comment type="subunit">
    <text evidence="4 12">Hexamer formed by 3 homodimers.</text>
</comment>
<feature type="region of interest" description="Disordered" evidence="13">
    <location>
        <begin position="1"/>
        <end position="32"/>
    </location>
</feature>
<protein>
    <recommendedName>
        <fullName evidence="6 12">Nicotinate-nucleotide pyrophosphorylase [carboxylating]</fullName>
        <ecNumber evidence="5 12">2.4.2.19</ecNumber>
    </recommendedName>
    <alternativeName>
        <fullName evidence="10 12">Quinolinate phosphoribosyltransferase [decarboxylating]</fullName>
    </alternativeName>
</protein>
<dbReference type="InterPro" id="IPR027277">
    <property type="entry name" value="NadC/ModD"/>
</dbReference>
<dbReference type="OrthoDB" id="10067394at2759"/>
<feature type="domain" description="Quinolinate phosphoribosyl transferase C-terminal" evidence="14">
    <location>
        <begin position="161"/>
        <end position="334"/>
    </location>
</feature>
<evidence type="ECO:0000256" key="11">
    <source>
        <dbReference type="ARBA" id="ARBA00047445"/>
    </source>
</evidence>
<evidence type="ECO:0000256" key="3">
    <source>
        <dbReference type="ARBA" id="ARBA00009400"/>
    </source>
</evidence>
<dbReference type="SUPFAM" id="SSF54675">
    <property type="entry name" value="Nicotinate/Quinolinate PRTase N-terminal domain-like"/>
    <property type="match status" value="1"/>
</dbReference>
<evidence type="ECO:0000256" key="8">
    <source>
        <dbReference type="ARBA" id="ARBA00022676"/>
    </source>
</evidence>
<dbReference type="Pfam" id="PF01729">
    <property type="entry name" value="QRPTase_C"/>
    <property type="match status" value="1"/>
</dbReference>
<dbReference type="InterPro" id="IPR022412">
    <property type="entry name" value="Quinolinate_PRibosylTrfase_N"/>
</dbReference>
<proteinExistence type="inferred from homology"/>
<dbReference type="FunFam" id="3.20.20.70:FF:000090">
    <property type="entry name" value="Nicotinate-nucleotide pyrophosphorylase [carboxylating]"/>
    <property type="match status" value="1"/>
</dbReference>
<accession>A0A2C5YH20</accession>
<dbReference type="AlphaFoldDB" id="A0A2C5YH20"/>
<keyword evidence="17" id="KW-1185">Reference proteome</keyword>
<evidence type="ECO:0000259" key="15">
    <source>
        <dbReference type="Pfam" id="PF02749"/>
    </source>
</evidence>
<comment type="catalytic activity">
    <reaction evidence="11 12">
        <text>nicotinate beta-D-ribonucleotide + CO2 + diphosphate = quinolinate + 5-phospho-alpha-D-ribose 1-diphosphate + 2 H(+)</text>
        <dbReference type="Rhea" id="RHEA:12733"/>
        <dbReference type="ChEBI" id="CHEBI:15378"/>
        <dbReference type="ChEBI" id="CHEBI:16526"/>
        <dbReference type="ChEBI" id="CHEBI:29959"/>
        <dbReference type="ChEBI" id="CHEBI:33019"/>
        <dbReference type="ChEBI" id="CHEBI:57502"/>
        <dbReference type="ChEBI" id="CHEBI:58017"/>
        <dbReference type="EC" id="2.4.2.19"/>
    </reaction>
</comment>
<evidence type="ECO:0000256" key="1">
    <source>
        <dbReference type="ARBA" id="ARBA00003237"/>
    </source>
</evidence>
<dbReference type="Pfam" id="PF02749">
    <property type="entry name" value="QRPTase_N"/>
    <property type="match status" value="1"/>
</dbReference>
<dbReference type="PANTHER" id="PTHR32179">
    <property type="entry name" value="NICOTINATE-NUCLEOTIDE PYROPHOSPHORYLASE [CARBOXYLATING]"/>
    <property type="match status" value="1"/>
</dbReference>
<feature type="domain" description="Quinolinate phosphoribosyl transferase N-terminal" evidence="15">
    <location>
        <begin position="69"/>
        <end position="159"/>
    </location>
</feature>
<gene>
    <name evidence="16" type="ORF">CDD81_6429</name>
</gene>
<dbReference type="Gene3D" id="3.20.20.70">
    <property type="entry name" value="Aldolase class I"/>
    <property type="match status" value="1"/>
</dbReference>
<dbReference type="EMBL" id="NJET01000006">
    <property type="protein sequence ID" value="PHH66592.1"/>
    <property type="molecule type" value="Genomic_DNA"/>
</dbReference>
<dbReference type="InterPro" id="IPR013785">
    <property type="entry name" value="Aldolase_TIM"/>
</dbReference>
<evidence type="ECO:0000256" key="7">
    <source>
        <dbReference type="ARBA" id="ARBA00022642"/>
    </source>
</evidence>
<dbReference type="STRING" id="1399860.A0A2C5YH20"/>
<sequence length="337" mass="35236">MAPVDQGATLDKAEPIMANSTGSASANTTTTQPDASALAHLLPPSWKTQVTTWLAEDTPSFDYGGYVVGDVERTATLWAKSPGMLAGRPFVTEAFVQCGCTIEWLSDEGASLNGFSTTSGTPAPSASHAAKTAVAKVRGPARGILLAERIALNTLCRCSGIASRSAALVASLRAAGYQGIVAGTRKTTPGFRLVEKYGMLVGGADTHRLDLSAMVMLKDNHVWSRGSISEAVASARAVAGFSLKIEVEVQSEAEADEAIQAGADVVMLDNFDGPGVQKTAASLRQRWAGKRHFLLETSGGLTADNVAAYVCSDIDIISTSSIHQGVAHVDFSLKIEH</sequence>
<comment type="similarity">
    <text evidence="3 12">Belongs to the NadC/ModD family.</text>
</comment>
<evidence type="ECO:0000256" key="6">
    <source>
        <dbReference type="ARBA" id="ARBA00020990"/>
    </source>
</evidence>
<dbReference type="InterPro" id="IPR037128">
    <property type="entry name" value="Quinolinate_PRibosylTase_N_sf"/>
</dbReference>
<evidence type="ECO:0000313" key="17">
    <source>
        <dbReference type="Proteomes" id="UP000226192"/>
    </source>
</evidence>
<feature type="compositionally biased region" description="Low complexity" evidence="13">
    <location>
        <begin position="18"/>
        <end position="31"/>
    </location>
</feature>
<evidence type="ECO:0000256" key="10">
    <source>
        <dbReference type="ARBA" id="ARBA00033102"/>
    </source>
</evidence>
<dbReference type="GO" id="GO:0034213">
    <property type="term" value="P:quinolinate catabolic process"/>
    <property type="evidence" value="ECO:0007669"/>
    <property type="project" value="TreeGrafter"/>
</dbReference>
<dbReference type="PANTHER" id="PTHR32179:SF3">
    <property type="entry name" value="NICOTINATE-NUCLEOTIDE PYROPHOSPHORYLASE [CARBOXYLATING]"/>
    <property type="match status" value="1"/>
</dbReference>
<dbReference type="GO" id="GO:0005737">
    <property type="term" value="C:cytoplasm"/>
    <property type="evidence" value="ECO:0007669"/>
    <property type="project" value="TreeGrafter"/>
</dbReference>
<dbReference type="UniPathway" id="UPA00253">
    <property type="reaction ID" value="UER00331"/>
</dbReference>
<comment type="function">
    <text evidence="1 12">Involved in the catabolism of quinolinic acid (QA).</text>
</comment>
<keyword evidence="9 12" id="KW-0808">Transferase</keyword>
<name>A0A2C5YH20_9HYPO</name>
<evidence type="ECO:0000256" key="13">
    <source>
        <dbReference type="SAM" id="MobiDB-lite"/>
    </source>
</evidence>
<dbReference type="GO" id="GO:0004514">
    <property type="term" value="F:nicotinate-nucleotide diphosphorylase (carboxylating) activity"/>
    <property type="evidence" value="ECO:0007669"/>
    <property type="project" value="UniProtKB-EC"/>
</dbReference>
<evidence type="ECO:0000256" key="5">
    <source>
        <dbReference type="ARBA" id="ARBA00011944"/>
    </source>
</evidence>
<evidence type="ECO:0000256" key="2">
    <source>
        <dbReference type="ARBA" id="ARBA00004893"/>
    </source>
</evidence>
<evidence type="ECO:0000256" key="4">
    <source>
        <dbReference type="ARBA" id="ARBA00011218"/>
    </source>
</evidence>
<evidence type="ECO:0000256" key="9">
    <source>
        <dbReference type="ARBA" id="ARBA00022679"/>
    </source>
</evidence>
<dbReference type="Gene3D" id="3.90.1170.20">
    <property type="entry name" value="Quinolinate phosphoribosyl transferase, N-terminal domain"/>
    <property type="match status" value="1"/>
</dbReference>
<dbReference type="Proteomes" id="UP000226192">
    <property type="component" value="Unassembled WGS sequence"/>
</dbReference>
<dbReference type="InterPro" id="IPR002638">
    <property type="entry name" value="Quinolinate_PRibosylTrfase_C"/>
</dbReference>
<dbReference type="NCBIfam" id="TIGR00078">
    <property type="entry name" value="nadC"/>
    <property type="match status" value="1"/>
</dbReference>
<dbReference type="PIRSF" id="PIRSF006250">
    <property type="entry name" value="NadC_ModD"/>
    <property type="match status" value="1"/>
</dbReference>
<dbReference type="EC" id="2.4.2.19" evidence="5 12"/>
<dbReference type="InterPro" id="IPR036068">
    <property type="entry name" value="Nicotinate_pribotase-like_C"/>
</dbReference>
<evidence type="ECO:0000313" key="16">
    <source>
        <dbReference type="EMBL" id="PHH66592.1"/>
    </source>
</evidence>
<reference evidence="16 17" key="1">
    <citation type="submission" date="2017-06" db="EMBL/GenBank/DDBJ databases">
        <title>Ant-infecting Ophiocordyceps genomes reveal a high diversity of potential behavioral manipulation genes and a possible major role for enterotoxins.</title>
        <authorList>
            <person name="De Bekker C."/>
            <person name="Evans H.C."/>
            <person name="Brachmann A."/>
            <person name="Hughes D.P."/>
        </authorList>
    </citation>
    <scope>NUCLEOTIDE SEQUENCE [LARGE SCALE GENOMIC DNA]</scope>
    <source>
        <strain evidence="16 17">Map64</strain>
    </source>
</reference>
<evidence type="ECO:0000256" key="12">
    <source>
        <dbReference type="PIRNR" id="PIRNR006250"/>
    </source>
</evidence>
<keyword evidence="7 12" id="KW-0662">Pyridine nucleotide biosynthesis</keyword>
<dbReference type="SUPFAM" id="SSF51690">
    <property type="entry name" value="Nicotinate/Quinolinate PRTase C-terminal domain-like"/>
    <property type="match status" value="1"/>
</dbReference>
<dbReference type="CDD" id="cd01572">
    <property type="entry name" value="QPRTase"/>
    <property type="match status" value="1"/>
</dbReference>
<dbReference type="InterPro" id="IPR004393">
    <property type="entry name" value="NadC"/>
</dbReference>
<comment type="pathway">
    <text evidence="2 12">Cofactor biosynthesis; NAD(+) biosynthesis; nicotinate D-ribonucleotide from quinolinate: step 1/1.</text>
</comment>
<comment type="caution">
    <text evidence="16">The sequence shown here is derived from an EMBL/GenBank/DDBJ whole genome shotgun (WGS) entry which is preliminary data.</text>
</comment>
<organism evidence="16 17">
    <name type="scientific">Ophiocordyceps australis</name>
    <dbReference type="NCBI Taxonomy" id="1399860"/>
    <lineage>
        <taxon>Eukaryota</taxon>
        <taxon>Fungi</taxon>
        <taxon>Dikarya</taxon>
        <taxon>Ascomycota</taxon>
        <taxon>Pezizomycotina</taxon>
        <taxon>Sordariomycetes</taxon>
        <taxon>Hypocreomycetidae</taxon>
        <taxon>Hypocreales</taxon>
        <taxon>Ophiocordycipitaceae</taxon>
        <taxon>Ophiocordyceps</taxon>
    </lineage>
</organism>
<evidence type="ECO:0000259" key="14">
    <source>
        <dbReference type="Pfam" id="PF01729"/>
    </source>
</evidence>
<keyword evidence="8 12" id="KW-0328">Glycosyltransferase</keyword>